<evidence type="ECO:0000256" key="5">
    <source>
        <dbReference type="ARBA" id="ARBA00022840"/>
    </source>
</evidence>
<dbReference type="GO" id="GO:0005524">
    <property type="term" value="F:ATP binding"/>
    <property type="evidence" value="ECO:0007669"/>
    <property type="project" value="UniProtKB-KW"/>
</dbReference>
<feature type="compositionally biased region" description="Acidic residues" evidence="7">
    <location>
        <begin position="966"/>
        <end position="975"/>
    </location>
</feature>
<dbReference type="SMART" id="SM00490">
    <property type="entry name" value="HELICc"/>
    <property type="match status" value="1"/>
</dbReference>
<dbReference type="CDD" id="cd18662">
    <property type="entry name" value="CD2_tandem_CHD3-4_like"/>
    <property type="match status" value="1"/>
</dbReference>
<reference evidence="12" key="1">
    <citation type="submission" date="2022-11" db="UniProtKB">
        <authorList>
            <consortium name="WormBaseParasite"/>
        </authorList>
    </citation>
    <scope>IDENTIFICATION</scope>
</reference>
<dbReference type="SUPFAM" id="SSF54160">
    <property type="entry name" value="Chromo domain-like"/>
    <property type="match status" value="2"/>
</dbReference>
<feature type="domain" description="Helicase ATP-binding" evidence="9">
    <location>
        <begin position="296"/>
        <end position="485"/>
    </location>
</feature>
<dbReference type="InterPro" id="IPR023780">
    <property type="entry name" value="Chromo_domain"/>
</dbReference>
<feature type="compositionally biased region" description="Acidic residues" evidence="7">
    <location>
        <begin position="7"/>
        <end position="17"/>
    </location>
</feature>
<dbReference type="FunFam" id="3.40.50.300:FF:000015">
    <property type="entry name" value="chromodomain-helicase-DNA-binding protein 9 isoform X1"/>
    <property type="match status" value="1"/>
</dbReference>
<dbReference type="PROSITE" id="PS51194">
    <property type="entry name" value="HELICASE_CTER"/>
    <property type="match status" value="1"/>
</dbReference>
<dbReference type="Gene3D" id="3.40.50.10810">
    <property type="entry name" value="Tandem AAA-ATPase domain"/>
    <property type="match status" value="1"/>
</dbReference>
<feature type="domain" description="Helicase C-terminal" evidence="10">
    <location>
        <begin position="657"/>
        <end position="808"/>
    </location>
</feature>
<dbReference type="WBParaSite" id="Minc3s00034g01996">
    <property type="protein sequence ID" value="Minc3s00034g01996"/>
    <property type="gene ID" value="Minc3s00034g01996"/>
</dbReference>
<dbReference type="InterPro" id="IPR038718">
    <property type="entry name" value="SNF2-like_sf"/>
</dbReference>
<dbReference type="GO" id="GO:0003682">
    <property type="term" value="F:chromatin binding"/>
    <property type="evidence" value="ECO:0007669"/>
    <property type="project" value="TreeGrafter"/>
</dbReference>
<name>A0A914KMV6_MELIC</name>
<feature type="region of interest" description="Disordered" evidence="7">
    <location>
        <begin position="225"/>
        <end position="264"/>
    </location>
</feature>
<dbReference type="PROSITE" id="PS51192">
    <property type="entry name" value="HELICASE_ATP_BIND_1"/>
    <property type="match status" value="1"/>
</dbReference>
<evidence type="ECO:0000256" key="4">
    <source>
        <dbReference type="ARBA" id="ARBA00022801"/>
    </source>
</evidence>
<accession>A0A914KMV6</accession>
<feature type="region of interest" description="Disordered" evidence="7">
    <location>
        <begin position="1"/>
        <end position="24"/>
    </location>
</feature>
<evidence type="ECO:0000256" key="7">
    <source>
        <dbReference type="SAM" id="MobiDB-lite"/>
    </source>
</evidence>
<feature type="domain" description="Chromo" evidence="8">
    <location>
        <begin position="25"/>
        <end position="114"/>
    </location>
</feature>
<keyword evidence="3" id="KW-0547">Nucleotide-binding</keyword>
<protein>
    <submittedName>
        <fullName evidence="12">Uncharacterized protein</fullName>
    </submittedName>
</protein>
<dbReference type="Pfam" id="PF00176">
    <property type="entry name" value="SNF2-rel_dom"/>
    <property type="match status" value="1"/>
</dbReference>
<organism evidence="11 12">
    <name type="scientific">Meloidogyne incognita</name>
    <name type="common">Southern root-knot nematode worm</name>
    <name type="synonym">Oxyuris incognita</name>
    <dbReference type="NCBI Taxonomy" id="6306"/>
    <lineage>
        <taxon>Eukaryota</taxon>
        <taxon>Metazoa</taxon>
        <taxon>Ecdysozoa</taxon>
        <taxon>Nematoda</taxon>
        <taxon>Chromadorea</taxon>
        <taxon>Rhabditida</taxon>
        <taxon>Tylenchina</taxon>
        <taxon>Tylenchomorpha</taxon>
        <taxon>Tylenchoidea</taxon>
        <taxon>Meloidogynidae</taxon>
        <taxon>Meloidogyninae</taxon>
        <taxon>Meloidogyne</taxon>
        <taxon>Meloidogyne incognita group</taxon>
    </lineage>
</organism>
<dbReference type="InterPro" id="IPR049730">
    <property type="entry name" value="SNF2/RAD54-like_C"/>
</dbReference>
<dbReference type="PANTHER" id="PTHR45623:SF17">
    <property type="entry name" value="CHROMODOMAIN-HELICASE-DNA-BINDING PROTEIN 3-RELATED"/>
    <property type="match status" value="1"/>
</dbReference>
<feature type="region of interest" description="Disordered" evidence="7">
    <location>
        <begin position="942"/>
        <end position="1072"/>
    </location>
</feature>
<comment type="subcellular location">
    <subcellularLocation>
        <location evidence="1">Nucleus</location>
    </subcellularLocation>
</comment>
<dbReference type="InterPro" id="IPR001650">
    <property type="entry name" value="Helicase_C-like"/>
</dbReference>
<dbReference type="InterPro" id="IPR016197">
    <property type="entry name" value="Chromo-like_dom_sf"/>
</dbReference>
<dbReference type="SMART" id="SM01176">
    <property type="entry name" value="DUF4208"/>
    <property type="match status" value="1"/>
</dbReference>
<dbReference type="GO" id="GO:0042393">
    <property type="term" value="F:histone binding"/>
    <property type="evidence" value="ECO:0007669"/>
    <property type="project" value="TreeGrafter"/>
</dbReference>
<dbReference type="Pfam" id="PF00385">
    <property type="entry name" value="Chromo"/>
    <property type="match status" value="1"/>
</dbReference>
<dbReference type="InterPro" id="IPR000953">
    <property type="entry name" value="Chromo/chromo_shadow_dom"/>
</dbReference>
<keyword evidence="4" id="KW-0378">Hydrolase</keyword>
<dbReference type="PROSITE" id="PS50013">
    <property type="entry name" value="CHROMO_2"/>
    <property type="match status" value="1"/>
</dbReference>
<dbReference type="InterPro" id="IPR000330">
    <property type="entry name" value="SNF2_N"/>
</dbReference>
<dbReference type="SMART" id="SM00487">
    <property type="entry name" value="DEXDc"/>
    <property type="match status" value="1"/>
</dbReference>
<dbReference type="Gene3D" id="3.40.50.300">
    <property type="entry name" value="P-loop containing nucleotide triphosphate hydrolases"/>
    <property type="match status" value="1"/>
</dbReference>
<dbReference type="GO" id="GO:0140658">
    <property type="term" value="F:ATP-dependent chromatin remodeler activity"/>
    <property type="evidence" value="ECO:0007669"/>
    <property type="project" value="TreeGrafter"/>
</dbReference>
<evidence type="ECO:0000313" key="12">
    <source>
        <dbReference type="WBParaSite" id="Minc3s00034g01996"/>
    </source>
</evidence>
<feature type="region of interest" description="Disordered" evidence="7">
    <location>
        <begin position="892"/>
        <end position="924"/>
    </location>
</feature>
<dbReference type="Pfam" id="PF00271">
    <property type="entry name" value="Helicase_C"/>
    <property type="match status" value="1"/>
</dbReference>
<evidence type="ECO:0000256" key="2">
    <source>
        <dbReference type="ARBA" id="ARBA00022737"/>
    </source>
</evidence>
<dbReference type="GO" id="GO:0003677">
    <property type="term" value="F:DNA binding"/>
    <property type="evidence" value="ECO:0007669"/>
    <property type="project" value="TreeGrafter"/>
</dbReference>
<keyword evidence="6" id="KW-0539">Nucleus</keyword>
<evidence type="ECO:0000259" key="9">
    <source>
        <dbReference type="PROSITE" id="PS51192"/>
    </source>
</evidence>
<dbReference type="GO" id="GO:0005634">
    <property type="term" value="C:nucleus"/>
    <property type="evidence" value="ECO:0007669"/>
    <property type="project" value="UniProtKB-SubCell"/>
</dbReference>
<dbReference type="InterPro" id="IPR027417">
    <property type="entry name" value="P-loop_NTPase"/>
</dbReference>
<sequence>MSSSDSDSSELIDDEISQEPQEPKKAIEKILSWRWVERKKKNIIQSSDEDNEEQDDDKNSIDGDVYRDREFFIKWKYMSYWRCEWVNEDVLEQNYKQALRNYWRRMDPNVPPEVDDGSHEDLITGKIDDKEKEDDPHNMEQKYYRYGIKPEWMQVHRVVNHAEYEDCEFDYLVKWRELLYDQTTWERDDLDIPGYQDAIAKYWKHRKLTIGESIPRSVLDKMKRNAEKEDGEASSSPSGGDDEDEEDEQHLRKNSRRECSKPLSELKKKYEKQPDYVAETGGTLHQHQLEGLNWLRHCWANKKDAILADEMGLGKTIQTLVFLYSLVKEGYTNGPFLISAPLSTLINWEREAEFWTPDLYVVTYIGNKQSREVIRENDFLFPASTNNHSSHHQEQKRRKKANKPIPKFHVMLTSYELISIDKAILSTIDWVALVVDEAHRLKNNQSLYFRTLQEFDIGYRLLLTGTPLQNNLEELFHLLNFLSPDKFKPCYSKMICKRLIASDLHELAIVILNSLILLMMSFTLFNLIDLESFTSEFAEISKEDQIQRLHQRLGPHMLRRMKADVLSGMPSKSELIVRVELSPLQKKYYRNILTRNFEALSVKNGRSQMALLNIIMELKKCANHPFLFPKASMEAPKRGNGAYDGESMIKNSGKCILLQKMLKRLKEQDHRILIFSQMTKMLDILEEMLDYLGYNYERIDGSITGQSRQDAIDRFNAPGAQQFVFLLSTRAGGLGINLATADTVIIYDSDWNPHNDIQAVSRAHRIGQTKQVKIYRLVTRGSVEEEIVERAKKKLVLDHLVIQRMGKTALSKNAMNQSSRVQFDKSELAAILKFGAAELFSEKEGEAQDLEFDIDEILNQAETRDSTETAGANELLNSFKYANFTIDDEKELTDLSQLDESSRMDDSPGRASKSPVSVKDEEECDRDWAQIIPKEEIERVMEEEKQNVQQQLKPRNRPTIRTFAESDNDETSDYDESGKKKKGKKVGKKSVSSTVKKRGRPSKNASESEATPAGEKRRRSKKKTEGDIAEGDSSKKKKREKVDGVLTIRKKKGDNSEADNANSSEKKHPPTTFERAVSLAVNKRKYELDLKDRNGQPFLKCVDFFRPHLKYMKKLVSKGDPLESEAIKYLVKLGNYITKYVIDLIRKKEPLLVQKQWHNYLWIFLSQFVKTHHDPSLLLNAYRVYARNHQHSTNVSSTAATFRRSSGPSRQQLPSLQQATDKKTIEVTTSSSSNIQSSVINSSSNI</sequence>
<dbReference type="InterPro" id="IPR014001">
    <property type="entry name" value="Helicase_ATP-bd"/>
</dbReference>
<dbReference type="GO" id="GO:0000785">
    <property type="term" value="C:chromatin"/>
    <property type="evidence" value="ECO:0007669"/>
    <property type="project" value="TreeGrafter"/>
</dbReference>
<dbReference type="CDD" id="cd18793">
    <property type="entry name" value="SF2_C_SNF"/>
    <property type="match status" value="1"/>
</dbReference>
<feature type="compositionally biased region" description="Polar residues" evidence="7">
    <location>
        <begin position="1195"/>
        <end position="1219"/>
    </location>
</feature>
<evidence type="ECO:0000256" key="3">
    <source>
        <dbReference type="ARBA" id="ARBA00022741"/>
    </source>
</evidence>
<dbReference type="SMART" id="SM00298">
    <property type="entry name" value="CHROMO"/>
    <property type="match status" value="2"/>
</dbReference>
<keyword evidence="11" id="KW-1185">Reference proteome</keyword>
<evidence type="ECO:0000313" key="11">
    <source>
        <dbReference type="Proteomes" id="UP000887563"/>
    </source>
</evidence>
<dbReference type="SUPFAM" id="SSF52540">
    <property type="entry name" value="P-loop containing nucleoside triphosphate hydrolases"/>
    <property type="match status" value="2"/>
</dbReference>
<feature type="compositionally biased region" description="Basic residues" evidence="7">
    <location>
        <begin position="979"/>
        <end position="988"/>
    </location>
</feature>
<dbReference type="Proteomes" id="UP000887563">
    <property type="component" value="Unplaced"/>
</dbReference>
<evidence type="ECO:0000256" key="1">
    <source>
        <dbReference type="ARBA" id="ARBA00004123"/>
    </source>
</evidence>
<evidence type="ECO:0000256" key="6">
    <source>
        <dbReference type="ARBA" id="ARBA00023242"/>
    </source>
</evidence>
<keyword evidence="5" id="KW-0067">ATP-binding</keyword>
<dbReference type="PANTHER" id="PTHR45623">
    <property type="entry name" value="CHROMODOMAIN-HELICASE-DNA-BINDING PROTEIN 3-RELATED-RELATED"/>
    <property type="match status" value="1"/>
</dbReference>
<dbReference type="Gene3D" id="2.40.50.40">
    <property type="match status" value="2"/>
</dbReference>
<dbReference type="InterPro" id="IPR025260">
    <property type="entry name" value="CHD1-like_C"/>
</dbReference>
<dbReference type="GO" id="GO:0016887">
    <property type="term" value="F:ATP hydrolysis activity"/>
    <property type="evidence" value="ECO:0007669"/>
    <property type="project" value="TreeGrafter"/>
</dbReference>
<evidence type="ECO:0000259" key="10">
    <source>
        <dbReference type="PROSITE" id="PS51194"/>
    </source>
</evidence>
<dbReference type="AlphaFoldDB" id="A0A914KMV6"/>
<keyword evidence="2" id="KW-0677">Repeat</keyword>
<feature type="region of interest" description="Disordered" evidence="7">
    <location>
        <begin position="1195"/>
        <end position="1221"/>
    </location>
</feature>
<evidence type="ECO:0000259" key="8">
    <source>
        <dbReference type="PROSITE" id="PS50013"/>
    </source>
</evidence>
<proteinExistence type="predicted"/>